<evidence type="ECO:0000256" key="8">
    <source>
        <dbReference type="RuleBase" id="RU364100"/>
    </source>
</evidence>
<comment type="similarity">
    <text evidence="1 8">Belongs to the SOS response-associated peptidase family.</text>
</comment>
<gene>
    <name evidence="9" type="ORF">ACFOUO_06090</name>
</gene>
<dbReference type="Pfam" id="PF02586">
    <property type="entry name" value="SRAP"/>
    <property type="match status" value="1"/>
</dbReference>
<organism evidence="9 10">
    <name type="scientific">Salinithrix halophila</name>
    <dbReference type="NCBI Taxonomy" id="1485204"/>
    <lineage>
        <taxon>Bacteria</taxon>
        <taxon>Bacillati</taxon>
        <taxon>Bacillota</taxon>
        <taxon>Bacilli</taxon>
        <taxon>Bacillales</taxon>
        <taxon>Thermoactinomycetaceae</taxon>
        <taxon>Salinithrix</taxon>
    </lineage>
</organism>
<dbReference type="SUPFAM" id="SSF143081">
    <property type="entry name" value="BB1717-like"/>
    <property type="match status" value="1"/>
</dbReference>
<evidence type="ECO:0000256" key="4">
    <source>
        <dbReference type="ARBA" id="ARBA00022801"/>
    </source>
</evidence>
<dbReference type="EMBL" id="JBHSAP010000007">
    <property type="protein sequence ID" value="MFC4076379.1"/>
    <property type="molecule type" value="Genomic_DNA"/>
</dbReference>
<keyword evidence="6" id="KW-0238">DNA-binding</keyword>
<evidence type="ECO:0000256" key="1">
    <source>
        <dbReference type="ARBA" id="ARBA00008136"/>
    </source>
</evidence>
<dbReference type="PANTHER" id="PTHR13604:SF0">
    <property type="entry name" value="ABASIC SITE PROCESSING PROTEIN HMCES"/>
    <property type="match status" value="1"/>
</dbReference>
<keyword evidence="4 8" id="KW-0378">Hydrolase</keyword>
<evidence type="ECO:0000256" key="7">
    <source>
        <dbReference type="ARBA" id="ARBA00023239"/>
    </source>
</evidence>
<dbReference type="EC" id="3.4.-.-" evidence="8"/>
<name>A0ABV8JK87_9BACL</name>
<dbReference type="PANTHER" id="PTHR13604">
    <property type="entry name" value="DC12-RELATED"/>
    <property type="match status" value="1"/>
</dbReference>
<protein>
    <recommendedName>
        <fullName evidence="8">Abasic site processing protein</fullName>
        <ecNumber evidence="8">3.4.-.-</ecNumber>
    </recommendedName>
</protein>
<reference evidence="10" key="1">
    <citation type="journal article" date="2019" name="Int. J. Syst. Evol. Microbiol.">
        <title>The Global Catalogue of Microorganisms (GCM) 10K type strain sequencing project: providing services to taxonomists for standard genome sequencing and annotation.</title>
        <authorList>
            <consortium name="The Broad Institute Genomics Platform"/>
            <consortium name="The Broad Institute Genome Sequencing Center for Infectious Disease"/>
            <person name="Wu L."/>
            <person name="Ma J."/>
        </authorList>
    </citation>
    <scope>NUCLEOTIDE SEQUENCE [LARGE SCALE GENOMIC DNA]</scope>
    <source>
        <strain evidence="10">IBRC-M 10813</strain>
    </source>
</reference>
<proteinExistence type="inferred from homology"/>
<dbReference type="InterPro" id="IPR036590">
    <property type="entry name" value="SRAP-like"/>
</dbReference>
<evidence type="ECO:0000313" key="9">
    <source>
        <dbReference type="EMBL" id="MFC4076379.1"/>
    </source>
</evidence>
<sequence>MHMCGRFTLTAGLGEIVERFQVDEHQGVEHAPRYNIAPSQEVPVVIVAKEKRQLLMMRWGLIPRWAKDPSIGNRLINARSETLTQKPAFRRSFQRHRCLVPADGFYEWKKSDTGTKQPMRVIIDNGSLFAFAGLWDQWSDDSGETRYSFTIVTTRPNEKMQEIHNRMPVILHQAEEEAWMDPQMGDPALLAPFLEPYEPEEMAIYPVSKAVNSSKSDRPEMIRPLGGARAG</sequence>
<evidence type="ECO:0000256" key="3">
    <source>
        <dbReference type="ARBA" id="ARBA00022763"/>
    </source>
</evidence>
<evidence type="ECO:0000256" key="6">
    <source>
        <dbReference type="ARBA" id="ARBA00023125"/>
    </source>
</evidence>
<evidence type="ECO:0000256" key="5">
    <source>
        <dbReference type="ARBA" id="ARBA00023124"/>
    </source>
</evidence>
<dbReference type="Proteomes" id="UP001595843">
    <property type="component" value="Unassembled WGS sequence"/>
</dbReference>
<evidence type="ECO:0000256" key="2">
    <source>
        <dbReference type="ARBA" id="ARBA00022670"/>
    </source>
</evidence>
<accession>A0ABV8JK87</accession>
<keyword evidence="3" id="KW-0227">DNA damage</keyword>
<keyword evidence="10" id="KW-1185">Reference proteome</keyword>
<keyword evidence="2 8" id="KW-0645">Protease</keyword>
<evidence type="ECO:0000313" key="10">
    <source>
        <dbReference type="Proteomes" id="UP001595843"/>
    </source>
</evidence>
<dbReference type="Gene3D" id="3.90.1680.10">
    <property type="entry name" value="SOS response associated peptidase-like"/>
    <property type="match status" value="1"/>
</dbReference>
<keyword evidence="5" id="KW-0190">Covalent protein-DNA linkage</keyword>
<dbReference type="InterPro" id="IPR003738">
    <property type="entry name" value="SRAP"/>
</dbReference>
<comment type="caution">
    <text evidence="9">The sequence shown here is derived from an EMBL/GenBank/DDBJ whole genome shotgun (WGS) entry which is preliminary data.</text>
</comment>
<keyword evidence="7" id="KW-0456">Lyase</keyword>